<reference evidence="1" key="2">
    <citation type="journal article" date="2024" name="Plant">
        <title>Genomic evolution and insights into agronomic trait innovations of Sesamum species.</title>
        <authorList>
            <person name="Miao H."/>
            <person name="Wang L."/>
            <person name="Qu L."/>
            <person name="Liu H."/>
            <person name="Sun Y."/>
            <person name="Le M."/>
            <person name="Wang Q."/>
            <person name="Wei S."/>
            <person name="Zheng Y."/>
            <person name="Lin W."/>
            <person name="Duan Y."/>
            <person name="Cao H."/>
            <person name="Xiong S."/>
            <person name="Wang X."/>
            <person name="Wei L."/>
            <person name="Li C."/>
            <person name="Ma Q."/>
            <person name="Ju M."/>
            <person name="Zhao R."/>
            <person name="Li G."/>
            <person name="Mu C."/>
            <person name="Tian Q."/>
            <person name="Mei H."/>
            <person name="Zhang T."/>
            <person name="Gao T."/>
            <person name="Zhang H."/>
        </authorList>
    </citation>
    <scope>NUCLEOTIDE SEQUENCE</scope>
    <source>
        <strain evidence="1">KEN1</strain>
    </source>
</reference>
<accession>A0AAW2X4Z9</accession>
<dbReference type="AlphaFoldDB" id="A0AAW2X4Z9"/>
<evidence type="ECO:0000313" key="1">
    <source>
        <dbReference type="EMBL" id="KAL0449092.1"/>
    </source>
</evidence>
<sequence>MARPHGTDLEGIAFDDDSQVDLGAIASLPLEKLESEDDISTRRAWGLWICLTEMDKVKSPFKIFSNELNGSFLLNAMIGKSMEFAGSCFEKKWMLIWKNKLPATQATRIRHST</sequence>
<reference evidence="1" key="1">
    <citation type="submission" date="2020-06" db="EMBL/GenBank/DDBJ databases">
        <authorList>
            <person name="Li T."/>
            <person name="Hu X."/>
            <person name="Zhang T."/>
            <person name="Song X."/>
            <person name="Zhang H."/>
            <person name="Dai N."/>
            <person name="Sheng W."/>
            <person name="Hou X."/>
            <person name="Wei L."/>
        </authorList>
    </citation>
    <scope>NUCLEOTIDE SEQUENCE</scope>
    <source>
        <strain evidence="1">KEN1</strain>
        <tissue evidence="1">Leaf</tissue>
    </source>
</reference>
<proteinExistence type="predicted"/>
<name>A0AAW2X4Z9_9LAMI</name>
<comment type="caution">
    <text evidence="1">The sequence shown here is derived from an EMBL/GenBank/DDBJ whole genome shotgun (WGS) entry which is preliminary data.</text>
</comment>
<dbReference type="EMBL" id="JACGWN010000005">
    <property type="protein sequence ID" value="KAL0449092.1"/>
    <property type="molecule type" value="Genomic_DNA"/>
</dbReference>
<gene>
    <name evidence="1" type="ORF">Slati_1465600</name>
</gene>
<organism evidence="1">
    <name type="scientific">Sesamum latifolium</name>
    <dbReference type="NCBI Taxonomy" id="2727402"/>
    <lineage>
        <taxon>Eukaryota</taxon>
        <taxon>Viridiplantae</taxon>
        <taxon>Streptophyta</taxon>
        <taxon>Embryophyta</taxon>
        <taxon>Tracheophyta</taxon>
        <taxon>Spermatophyta</taxon>
        <taxon>Magnoliopsida</taxon>
        <taxon>eudicotyledons</taxon>
        <taxon>Gunneridae</taxon>
        <taxon>Pentapetalae</taxon>
        <taxon>asterids</taxon>
        <taxon>lamiids</taxon>
        <taxon>Lamiales</taxon>
        <taxon>Pedaliaceae</taxon>
        <taxon>Sesamum</taxon>
    </lineage>
</organism>
<protein>
    <submittedName>
        <fullName evidence="1">Uncharacterized protein</fullName>
    </submittedName>
</protein>